<dbReference type="PANTHER" id="PTHR11289:SF0">
    <property type="entry name" value="BREAST CANCER TYPE 2 SUSCEPTIBILITY PROTEIN"/>
    <property type="match status" value="1"/>
</dbReference>
<feature type="region of interest" description="Disordered" evidence="4">
    <location>
        <begin position="247"/>
        <end position="269"/>
    </location>
</feature>
<dbReference type="Proteomes" id="UP000683360">
    <property type="component" value="Unassembled WGS sequence"/>
</dbReference>
<reference evidence="5" key="1">
    <citation type="submission" date="2021-03" db="EMBL/GenBank/DDBJ databases">
        <authorList>
            <person name="Bekaert M."/>
        </authorList>
    </citation>
    <scope>NUCLEOTIDE SEQUENCE</scope>
</reference>
<dbReference type="PANTHER" id="PTHR11289">
    <property type="entry name" value="BREAST CANCER TYPE 2 SUSCEPTIBILITY PROTEIN BRCA2"/>
    <property type="match status" value="1"/>
</dbReference>
<dbReference type="InterPro" id="IPR015525">
    <property type="entry name" value="BRCA2"/>
</dbReference>
<keyword evidence="2" id="KW-0227">DNA damage</keyword>
<dbReference type="Pfam" id="PF00634">
    <property type="entry name" value="BRCA2"/>
    <property type="match status" value="3"/>
</dbReference>
<dbReference type="EMBL" id="CAJPWZ010003139">
    <property type="protein sequence ID" value="CAG2253042.1"/>
    <property type="molecule type" value="Genomic_DNA"/>
</dbReference>
<dbReference type="OrthoDB" id="21095at2759"/>
<dbReference type="AlphaFoldDB" id="A0A8S3V4F6"/>
<evidence type="ECO:0000313" key="5">
    <source>
        <dbReference type="EMBL" id="CAG2253042.1"/>
    </source>
</evidence>
<evidence type="ECO:0000256" key="2">
    <source>
        <dbReference type="ARBA" id="ARBA00022763"/>
    </source>
</evidence>
<dbReference type="InterPro" id="IPR002093">
    <property type="entry name" value="BRCA2_repeat"/>
</dbReference>
<keyword evidence="1" id="KW-0677">Repeat</keyword>
<protein>
    <submittedName>
        <fullName evidence="5">BRCA2</fullName>
    </submittedName>
</protein>
<keyword evidence="6" id="KW-1185">Reference proteome</keyword>
<accession>A0A8S3V4F6</accession>
<dbReference type="PROSITE" id="PS50138">
    <property type="entry name" value="BRCA2_REPEAT"/>
    <property type="match status" value="6"/>
</dbReference>
<comment type="caution">
    <text evidence="5">The sequence shown here is derived from an EMBL/GenBank/DDBJ whole genome shotgun (WGS) entry which is preliminary data.</text>
</comment>
<feature type="compositionally biased region" description="Polar residues" evidence="4">
    <location>
        <begin position="249"/>
        <end position="258"/>
    </location>
</feature>
<evidence type="ECO:0000256" key="4">
    <source>
        <dbReference type="SAM" id="MobiDB-lite"/>
    </source>
</evidence>
<name>A0A8S3V4F6_MYTED</name>
<proteinExistence type="predicted"/>
<evidence type="ECO:0000256" key="1">
    <source>
        <dbReference type="ARBA" id="ARBA00022737"/>
    </source>
</evidence>
<sequence>MGLTRYTKLEHLQKNESKNVTFTLGTGGDNKSTKIENSEYELDIDFKGDNSQFALEEVMDPGNEFTQVLVDTDNRDDEVLLNCEVSNQVLIQEKRIKAENLVQPMKSNSNIATDSTLDCIPQASALVNEETEMNVDSDITFNFKNQNPFQSASGLTVFVSEKALQHARQTTNEEDTKNIDGLGDSFPHPRMSMESTISNPFQSASGKTVLVSQKALVHARKTLDDENIDLFQSVEVSEKALQHARKTLDNSSSFQNASGKGISVSPKSLQHARQTLIDDDSNPLQSASGKIVQISEAALKHARGTFNKEVFTPKDNELRKETLKEAKKALLHARKTLHEETTNPFQSASGKNVEISEKALQQARITLNEEMTNPFQSASGKSVEISEKALQQARKTLNEEMTNPFQSASGKSVEISEKALHQARKTLNEEMTNPFQSASGKNVEISEKSLQQARKTLNEENNDPSIKMSLILKKIFSKLWLH</sequence>
<evidence type="ECO:0000256" key="3">
    <source>
        <dbReference type="ARBA" id="ARBA00023204"/>
    </source>
</evidence>
<organism evidence="5 6">
    <name type="scientific">Mytilus edulis</name>
    <name type="common">Blue mussel</name>
    <dbReference type="NCBI Taxonomy" id="6550"/>
    <lineage>
        <taxon>Eukaryota</taxon>
        <taxon>Metazoa</taxon>
        <taxon>Spiralia</taxon>
        <taxon>Lophotrochozoa</taxon>
        <taxon>Mollusca</taxon>
        <taxon>Bivalvia</taxon>
        <taxon>Autobranchia</taxon>
        <taxon>Pteriomorphia</taxon>
        <taxon>Mytilida</taxon>
        <taxon>Mytiloidea</taxon>
        <taxon>Mytilidae</taxon>
        <taxon>Mytilinae</taxon>
        <taxon>Mytilus</taxon>
    </lineage>
</organism>
<evidence type="ECO:0000313" key="6">
    <source>
        <dbReference type="Proteomes" id="UP000683360"/>
    </source>
</evidence>
<dbReference type="GO" id="GO:0000724">
    <property type="term" value="P:double-strand break repair via homologous recombination"/>
    <property type="evidence" value="ECO:0007669"/>
    <property type="project" value="InterPro"/>
</dbReference>
<dbReference type="GO" id="GO:0006355">
    <property type="term" value="P:regulation of DNA-templated transcription"/>
    <property type="evidence" value="ECO:0007669"/>
    <property type="project" value="TreeGrafter"/>
</dbReference>
<dbReference type="GO" id="GO:0005634">
    <property type="term" value="C:nucleus"/>
    <property type="evidence" value="ECO:0007669"/>
    <property type="project" value="TreeGrafter"/>
</dbReference>
<keyword evidence="3" id="KW-0234">DNA repair</keyword>
<gene>
    <name evidence="5" type="ORF">MEDL_64666</name>
</gene>